<proteinExistence type="predicted"/>
<dbReference type="EMBL" id="DVNA01000122">
    <property type="protein sequence ID" value="HIU55214.1"/>
    <property type="molecule type" value="Genomic_DNA"/>
</dbReference>
<feature type="domain" description="BD-FAE-like" evidence="3">
    <location>
        <begin position="59"/>
        <end position="243"/>
    </location>
</feature>
<dbReference type="PANTHER" id="PTHR48081:SF6">
    <property type="entry name" value="PEPTIDASE S9 PROLYL OLIGOPEPTIDASE CATALYTIC DOMAIN-CONTAINING PROTEIN"/>
    <property type="match status" value="1"/>
</dbReference>
<accession>A0A9D1M7T5</accession>
<protein>
    <submittedName>
        <fullName evidence="4">Alpha/beta hydrolase</fullName>
    </submittedName>
</protein>
<evidence type="ECO:0000259" key="3">
    <source>
        <dbReference type="Pfam" id="PF20434"/>
    </source>
</evidence>
<reference evidence="4" key="1">
    <citation type="submission" date="2020-10" db="EMBL/GenBank/DDBJ databases">
        <authorList>
            <person name="Gilroy R."/>
        </authorList>
    </citation>
    <scope>NUCLEOTIDE SEQUENCE</scope>
    <source>
        <strain evidence="4">CHK158-818</strain>
    </source>
</reference>
<dbReference type="PANTHER" id="PTHR48081">
    <property type="entry name" value="AB HYDROLASE SUPERFAMILY PROTEIN C4A8.06C"/>
    <property type="match status" value="1"/>
</dbReference>
<sequence length="289" mass="32213">MKRIYLLFAALILAIPMSAQKMFEIPVWPEGAAESNGIEAEETTRGITVINSKEATLYVYLPENAKGPTPAVVICPGGGYEALAMDHEGHKYAQWLTKNGVAGIVLKYRMPNGHHEIPLKDAQEAIKITRKNAKEWNIDPKKVGISGFSAGGHLASTAGTHFDSNTRPDFMVLFYPVVTMAEEKQTHIGSRNNLLGKNQNNKSWVDYYSNELHVSPYTPPTLFLLSSDDTAVPPCNSINLYNAMKENGVNATMYIFPEGGHGWGVNESFSYCNEWKTLYIKWLKYLHII</sequence>
<name>A0A9D1M7T5_9BACT</name>
<gene>
    <name evidence="4" type="ORF">IAB03_05335</name>
</gene>
<dbReference type="InterPro" id="IPR029058">
    <property type="entry name" value="AB_hydrolase_fold"/>
</dbReference>
<keyword evidence="1 4" id="KW-0378">Hydrolase</keyword>
<organism evidence="4 5">
    <name type="scientific">Candidatus Gallibacteroides avistercoris</name>
    <dbReference type="NCBI Taxonomy" id="2840833"/>
    <lineage>
        <taxon>Bacteria</taxon>
        <taxon>Pseudomonadati</taxon>
        <taxon>Bacteroidota</taxon>
        <taxon>Bacteroidia</taxon>
        <taxon>Bacteroidales</taxon>
        <taxon>Bacteroidaceae</taxon>
        <taxon>Bacteroidaceae incertae sedis</taxon>
        <taxon>Candidatus Gallibacteroides</taxon>
    </lineage>
</organism>
<feature type="signal peptide" evidence="2">
    <location>
        <begin position="1"/>
        <end position="21"/>
    </location>
</feature>
<evidence type="ECO:0000256" key="2">
    <source>
        <dbReference type="SAM" id="SignalP"/>
    </source>
</evidence>
<dbReference type="Pfam" id="PF20434">
    <property type="entry name" value="BD-FAE"/>
    <property type="match status" value="1"/>
</dbReference>
<dbReference type="GO" id="GO:0016787">
    <property type="term" value="F:hydrolase activity"/>
    <property type="evidence" value="ECO:0007669"/>
    <property type="project" value="UniProtKB-KW"/>
</dbReference>
<dbReference type="InterPro" id="IPR049492">
    <property type="entry name" value="BD-FAE-like_dom"/>
</dbReference>
<dbReference type="Gene3D" id="3.40.50.1820">
    <property type="entry name" value="alpha/beta hydrolase"/>
    <property type="match status" value="1"/>
</dbReference>
<comment type="caution">
    <text evidence="4">The sequence shown here is derived from an EMBL/GenBank/DDBJ whole genome shotgun (WGS) entry which is preliminary data.</text>
</comment>
<evidence type="ECO:0000313" key="4">
    <source>
        <dbReference type="EMBL" id="HIU55214.1"/>
    </source>
</evidence>
<evidence type="ECO:0000256" key="1">
    <source>
        <dbReference type="ARBA" id="ARBA00022801"/>
    </source>
</evidence>
<dbReference type="Proteomes" id="UP000824112">
    <property type="component" value="Unassembled WGS sequence"/>
</dbReference>
<evidence type="ECO:0000313" key="5">
    <source>
        <dbReference type="Proteomes" id="UP000824112"/>
    </source>
</evidence>
<reference evidence="4" key="2">
    <citation type="journal article" date="2021" name="PeerJ">
        <title>Extensive microbial diversity within the chicken gut microbiome revealed by metagenomics and culture.</title>
        <authorList>
            <person name="Gilroy R."/>
            <person name="Ravi A."/>
            <person name="Getino M."/>
            <person name="Pursley I."/>
            <person name="Horton D.L."/>
            <person name="Alikhan N.F."/>
            <person name="Baker D."/>
            <person name="Gharbi K."/>
            <person name="Hall N."/>
            <person name="Watson M."/>
            <person name="Adriaenssens E.M."/>
            <person name="Foster-Nyarko E."/>
            <person name="Jarju S."/>
            <person name="Secka A."/>
            <person name="Antonio M."/>
            <person name="Oren A."/>
            <person name="Chaudhuri R.R."/>
            <person name="La Ragione R."/>
            <person name="Hildebrand F."/>
            <person name="Pallen M.J."/>
        </authorList>
    </citation>
    <scope>NUCLEOTIDE SEQUENCE</scope>
    <source>
        <strain evidence="4">CHK158-818</strain>
    </source>
</reference>
<dbReference type="SUPFAM" id="SSF53474">
    <property type="entry name" value="alpha/beta-Hydrolases"/>
    <property type="match status" value="1"/>
</dbReference>
<feature type="chain" id="PRO_5039081330" evidence="2">
    <location>
        <begin position="22"/>
        <end position="289"/>
    </location>
</feature>
<keyword evidence="2" id="KW-0732">Signal</keyword>
<dbReference type="AlphaFoldDB" id="A0A9D1M7T5"/>
<dbReference type="InterPro" id="IPR050300">
    <property type="entry name" value="GDXG_lipolytic_enzyme"/>
</dbReference>